<protein>
    <submittedName>
        <fullName evidence="5">Extra-large guanine nucleotide-binding protein 3</fullName>
    </submittedName>
</protein>
<organism evidence="5 6">
    <name type="scientific">Stylosanthes scabra</name>
    <dbReference type="NCBI Taxonomy" id="79078"/>
    <lineage>
        <taxon>Eukaryota</taxon>
        <taxon>Viridiplantae</taxon>
        <taxon>Streptophyta</taxon>
        <taxon>Embryophyta</taxon>
        <taxon>Tracheophyta</taxon>
        <taxon>Spermatophyta</taxon>
        <taxon>Magnoliopsida</taxon>
        <taxon>eudicotyledons</taxon>
        <taxon>Gunneridae</taxon>
        <taxon>Pentapetalae</taxon>
        <taxon>rosids</taxon>
        <taxon>fabids</taxon>
        <taxon>Fabales</taxon>
        <taxon>Fabaceae</taxon>
        <taxon>Papilionoideae</taxon>
        <taxon>50 kb inversion clade</taxon>
        <taxon>dalbergioids sensu lato</taxon>
        <taxon>Dalbergieae</taxon>
        <taxon>Pterocarpus clade</taxon>
        <taxon>Stylosanthes</taxon>
    </lineage>
</organism>
<keyword evidence="1" id="KW-0547">Nucleotide-binding</keyword>
<proteinExistence type="predicted"/>
<accession>A0ABU6ZK91</accession>
<dbReference type="PANTHER" id="PTHR10218:SF317">
    <property type="entry name" value="EXTRA-LARGE GUANINE NUCLEOTIDE-BINDING PROTEIN 3-LIKE"/>
    <property type="match status" value="1"/>
</dbReference>
<evidence type="ECO:0000256" key="3">
    <source>
        <dbReference type="ARBA" id="ARBA00023224"/>
    </source>
</evidence>
<reference evidence="5 6" key="1">
    <citation type="journal article" date="2023" name="Plants (Basel)">
        <title>Bridging the Gap: Combining Genomics and Transcriptomics Approaches to Understand Stylosanthes scabra, an Orphan Legume from the Brazilian Caatinga.</title>
        <authorList>
            <person name="Ferreira-Neto J.R.C."/>
            <person name="da Silva M.D."/>
            <person name="Binneck E."/>
            <person name="de Melo N.F."/>
            <person name="da Silva R.H."/>
            <person name="de Melo A.L.T.M."/>
            <person name="Pandolfi V."/>
            <person name="Bustamante F.O."/>
            <person name="Brasileiro-Vidal A.C."/>
            <person name="Benko-Iseppon A.M."/>
        </authorList>
    </citation>
    <scope>NUCLEOTIDE SEQUENCE [LARGE SCALE GENOMIC DNA]</scope>
    <source>
        <tissue evidence="5">Leaves</tissue>
    </source>
</reference>
<dbReference type="Pfam" id="PF00503">
    <property type="entry name" value="G-alpha"/>
    <property type="match status" value="1"/>
</dbReference>
<dbReference type="PROSITE" id="PS51882">
    <property type="entry name" value="G_ALPHA"/>
    <property type="match status" value="1"/>
</dbReference>
<dbReference type="SUPFAM" id="SSF52540">
    <property type="entry name" value="P-loop containing nucleoside triphosphate hydrolases"/>
    <property type="match status" value="1"/>
</dbReference>
<dbReference type="InterPro" id="IPR001019">
    <property type="entry name" value="Gprotein_alpha_su"/>
</dbReference>
<keyword evidence="6" id="KW-1185">Reference proteome</keyword>
<keyword evidence="2" id="KW-0342">GTP-binding</keyword>
<name>A0ABU6ZK91_9FABA</name>
<dbReference type="Gene3D" id="3.40.50.300">
    <property type="entry name" value="P-loop containing nucleotide triphosphate hydrolases"/>
    <property type="match status" value="1"/>
</dbReference>
<evidence type="ECO:0000256" key="1">
    <source>
        <dbReference type="ARBA" id="ARBA00022741"/>
    </source>
</evidence>
<evidence type="ECO:0000256" key="4">
    <source>
        <dbReference type="SAM" id="MobiDB-lite"/>
    </source>
</evidence>
<dbReference type="Proteomes" id="UP001341840">
    <property type="component" value="Unassembled WGS sequence"/>
</dbReference>
<evidence type="ECO:0000313" key="5">
    <source>
        <dbReference type="EMBL" id="MED6222361.1"/>
    </source>
</evidence>
<evidence type="ECO:0000313" key="6">
    <source>
        <dbReference type="Proteomes" id="UP001341840"/>
    </source>
</evidence>
<comment type="caution">
    <text evidence="5">The sequence shown here is derived from an EMBL/GenBank/DDBJ whole genome shotgun (WGS) entry which is preliminary data.</text>
</comment>
<keyword evidence="3" id="KW-0807">Transducer</keyword>
<dbReference type="PANTHER" id="PTHR10218">
    <property type="entry name" value="GTP-BINDING PROTEIN ALPHA SUBUNIT"/>
    <property type="match status" value="1"/>
</dbReference>
<sequence length="228" mass="26534">MFEDVRVVLFCVALSDYDQVWPTSTGQLRNKMLASRDLFESLVKHPCFKDTPFVLLLNKYDAFEDKINKNPLSTCEWFTDFCPVRPHHNNHALAHQAFYYIAVRFKELYYSITGQKLFVGQTRGRDRASVDEAFKYIREIIKWDDEKDDEYEINVEESFYSTEGIADQVQNDFFPITNKLICLRACKFRGCARMEALTSDLSVELSSDNSCESNNTEEESSGDFVDLR</sequence>
<gene>
    <name evidence="5" type="primary">XLG3_3</name>
    <name evidence="5" type="ORF">PIB30_063583</name>
</gene>
<dbReference type="InterPro" id="IPR027417">
    <property type="entry name" value="P-loop_NTPase"/>
</dbReference>
<evidence type="ECO:0000256" key="2">
    <source>
        <dbReference type="ARBA" id="ARBA00023134"/>
    </source>
</evidence>
<feature type="region of interest" description="Disordered" evidence="4">
    <location>
        <begin position="206"/>
        <end position="228"/>
    </location>
</feature>
<dbReference type="EMBL" id="JASCZI010272467">
    <property type="protein sequence ID" value="MED6222361.1"/>
    <property type="molecule type" value="Genomic_DNA"/>
</dbReference>